<gene>
    <name evidence="2" type="ORF">MRATA1EN1_LOCUS23474</name>
</gene>
<evidence type="ECO:0000313" key="3">
    <source>
        <dbReference type="Proteomes" id="UP001176941"/>
    </source>
</evidence>
<organism evidence="2 3">
    <name type="scientific">Rangifer tarandus platyrhynchus</name>
    <name type="common">Svalbard reindeer</name>
    <dbReference type="NCBI Taxonomy" id="3082113"/>
    <lineage>
        <taxon>Eukaryota</taxon>
        <taxon>Metazoa</taxon>
        <taxon>Chordata</taxon>
        <taxon>Craniata</taxon>
        <taxon>Vertebrata</taxon>
        <taxon>Euteleostomi</taxon>
        <taxon>Mammalia</taxon>
        <taxon>Eutheria</taxon>
        <taxon>Laurasiatheria</taxon>
        <taxon>Artiodactyla</taxon>
        <taxon>Ruminantia</taxon>
        <taxon>Pecora</taxon>
        <taxon>Cervidae</taxon>
        <taxon>Odocoileinae</taxon>
        <taxon>Rangifer</taxon>
    </lineage>
</organism>
<keyword evidence="3" id="KW-1185">Reference proteome</keyword>
<feature type="compositionally biased region" description="Basic residues" evidence="1">
    <location>
        <begin position="21"/>
        <end position="54"/>
    </location>
</feature>
<evidence type="ECO:0000256" key="1">
    <source>
        <dbReference type="SAM" id="MobiDB-lite"/>
    </source>
</evidence>
<evidence type="ECO:0000313" key="2">
    <source>
        <dbReference type="EMBL" id="CAI9174512.1"/>
    </source>
</evidence>
<reference evidence="2" key="1">
    <citation type="submission" date="2023-04" db="EMBL/GenBank/DDBJ databases">
        <authorList>
            <consortium name="ELIXIR-Norway"/>
        </authorList>
    </citation>
    <scope>NUCLEOTIDE SEQUENCE [LARGE SCALE GENOMIC DNA]</scope>
</reference>
<name>A0ABN8ZKR2_RANTA</name>
<dbReference type="EMBL" id="OX459940">
    <property type="protein sequence ID" value="CAI9174512.1"/>
    <property type="molecule type" value="Genomic_DNA"/>
</dbReference>
<protein>
    <submittedName>
        <fullName evidence="2">Uncharacterized protein</fullName>
    </submittedName>
</protein>
<feature type="compositionally biased region" description="Basic and acidic residues" evidence="1">
    <location>
        <begin position="8"/>
        <end position="18"/>
    </location>
</feature>
<sequence>MAALSGEGAERQQRDRNPRGGNRRNPLRARINARHCLKRVTRRQRLKRHQRRRAGAGVGAGAGRPDAEDEGAPRARPSGRPPQRPRLASPPPRKTAASPPVLPTPLRMRSGLLTRTF</sequence>
<feature type="compositionally biased region" description="Pro residues" evidence="1">
    <location>
        <begin position="79"/>
        <end position="93"/>
    </location>
</feature>
<feature type="region of interest" description="Disordered" evidence="1">
    <location>
        <begin position="1"/>
        <end position="117"/>
    </location>
</feature>
<dbReference type="Proteomes" id="UP001176941">
    <property type="component" value="Chromosome 4"/>
</dbReference>
<proteinExistence type="predicted"/>
<accession>A0ABN8ZKR2</accession>